<accession>A0ABW7CA55</accession>
<dbReference type="RefSeq" id="WP_393010876.1">
    <property type="nucleotide sequence ID" value="NZ_JAZAQF010000022.1"/>
</dbReference>
<evidence type="ECO:0000313" key="3">
    <source>
        <dbReference type="Proteomes" id="UP001604335"/>
    </source>
</evidence>
<feature type="compositionally biased region" description="Acidic residues" evidence="1">
    <location>
        <begin position="215"/>
        <end position="224"/>
    </location>
</feature>
<evidence type="ECO:0000256" key="1">
    <source>
        <dbReference type="SAM" id="MobiDB-lite"/>
    </source>
</evidence>
<organism evidence="2 3">
    <name type="scientific">Limnothrix redekei LRLZ20PSL1</name>
    <dbReference type="NCBI Taxonomy" id="3112953"/>
    <lineage>
        <taxon>Bacteria</taxon>
        <taxon>Bacillati</taxon>
        <taxon>Cyanobacteriota</taxon>
        <taxon>Cyanophyceae</taxon>
        <taxon>Pseudanabaenales</taxon>
        <taxon>Pseudanabaenaceae</taxon>
        <taxon>Limnothrix</taxon>
    </lineage>
</organism>
<feature type="compositionally biased region" description="Low complexity" evidence="1">
    <location>
        <begin position="112"/>
        <end position="132"/>
    </location>
</feature>
<comment type="caution">
    <text evidence="2">The sequence shown here is derived from an EMBL/GenBank/DDBJ whole genome shotgun (WGS) entry which is preliminary data.</text>
</comment>
<gene>
    <name evidence="2" type="ORF">VPK24_04195</name>
</gene>
<dbReference type="Proteomes" id="UP001604335">
    <property type="component" value="Unassembled WGS sequence"/>
</dbReference>
<evidence type="ECO:0008006" key="4">
    <source>
        <dbReference type="Google" id="ProtNLM"/>
    </source>
</evidence>
<name>A0ABW7CA55_9CYAN</name>
<keyword evidence="3" id="KW-1185">Reference proteome</keyword>
<sequence length="623" mass="68432">MSAQESLPSPIDPLVQPDPERVFALIDRILPFEVCLYHQVLPLDRQDDQIILGVVNRDADLSYVQRMLAHLNDQLVYRPIALKTQQELLSAFLNYDCQRKSEGYVEPNHSESWQPSPASPQPNAAQDSPAASLGHGTLGAETDSGPLDPELRPLVEVSDCLSDLQPALPPIEHGFVVDDLMDDWDDEELDELGETVSAPADFAHWNQFGALPPPDEPDPDDDLETQPVGRFQNHDNSEPFDPWASPQNCLSAGSSEEHQLHHLAAHPSLVDPGSVDLGAVDVTETLATAAQSTPDPDWQQLHRNGELAEACGSPSLTSDDIPDLPMDTLTNHAVVTASDLGTGQGAAPSPLPVDLSVDLSTERPTNGSVDLPAELAELEQALVQALERSTPPAQTAVPSASEVEAAWIHPTVSVPIEWADLNPSPLVLHTRYADRPLSELGDLPPRALMQELLQRAIEGGIGRLYFDRPEIDRTRILCSRDGIMQAALDPLLPSTFQGVIDELKLLANLPLLPPVGKPRQVEIERIYRSELLLLRLRIAPGRLGEEATLQVLRGAALKFHQRQQLSKLSQDAIDLTRQLQKKLAEMQVRASLSQDFNPRSQELTQLMGVVQRLIERLGNWRSI</sequence>
<protein>
    <recommendedName>
        <fullName evidence="4">Type II secretion system protein GspE N-terminal domain-containing protein</fullName>
    </recommendedName>
</protein>
<feature type="region of interest" description="Disordered" evidence="1">
    <location>
        <begin position="205"/>
        <end position="258"/>
    </location>
</feature>
<dbReference type="EMBL" id="JAZAQF010000022">
    <property type="protein sequence ID" value="MFG3816828.1"/>
    <property type="molecule type" value="Genomic_DNA"/>
</dbReference>
<proteinExistence type="predicted"/>
<evidence type="ECO:0000313" key="2">
    <source>
        <dbReference type="EMBL" id="MFG3816828.1"/>
    </source>
</evidence>
<feature type="region of interest" description="Disordered" evidence="1">
    <location>
        <begin position="104"/>
        <end position="151"/>
    </location>
</feature>
<feature type="compositionally biased region" description="Polar residues" evidence="1">
    <location>
        <begin position="245"/>
        <end position="254"/>
    </location>
</feature>
<reference evidence="3" key="1">
    <citation type="journal article" date="2024" name="Algal Res.">
        <title>Biochemical, toxicological and genomic investigation of a high-biomass producing Limnothrix strain isolated from Italian shallow drinking water reservoir.</title>
        <authorList>
            <person name="Simonazzi M."/>
            <person name="Shishido T.K."/>
            <person name="Delbaje E."/>
            <person name="Wahlsten M."/>
            <person name="Fewer D.P."/>
            <person name="Sivonen K."/>
            <person name="Pezzolesi L."/>
            <person name="Pistocchi R."/>
        </authorList>
    </citation>
    <scope>NUCLEOTIDE SEQUENCE [LARGE SCALE GENOMIC DNA]</scope>
    <source>
        <strain evidence="3">LRLZ20PSL1</strain>
    </source>
</reference>